<dbReference type="GO" id="GO:0046872">
    <property type="term" value="F:metal ion binding"/>
    <property type="evidence" value="ECO:0007669"/>
    <property type="project" value="UniProtKB-KW"/>
</dbReference>
<comment type="subcellular location">
    <subcellularLocation>
        <location evidence="1">Mitochondrion</location>
    </subcellularLocation>
</comment>
<keyword evidence="3" id="KW-0809">Transit peptide</keyword>
<dbReference type="Gene3D" id="3.40.50.150">
    <property type="entry name" value="Vaccinia Virus protein VP39"/>
    <property type="match status" value="1"/>
</dbReference>
<keyword evidence="5" id="KW-0411">Iron-sulfur</keyword>
<keyword evidence="9" id="KW-1185">Reference proteome</keyword>
<dbReference type="InterPro" id="IPR052571">
    <property type="entry name" value="Mt_RNA_Methyltransferase"/>
</dbReference>
<keyword evidence="4" id="KW-0408">Iron</keyword>
<dbReference type="EMBL" id="CM017878">
    <property type="protein sequence ID" value="KAG1354572.1"/>
    <property type="molecule type" value="Genomic_DNA"/>
</dbReference>
<dbReference type="GO" id="GO:0005763">
    <property type="term" value="C:mitochondrial small ribosomal subunit"/>
    <property type="evidence" value="ECO:0007669"/>
    <property type="project" value="TreeGrafter"/>
</dbReference>
<dbReference type="AlphaFoldDB" id="A0A8K0IFL1"/>
<evidence type="ECO:0000256" key="6">
    <source>
        <dbReference type="ARBA" id="ARBA00023128"/>
    </source>
</evidence>
<evidence type="ECO:0000313" key="9">
    <source>
        <dbReference type="Proteomes" id="UP000797356"/>
    </source>
</evidence>
<dbReference type="GO" id="GO:0032259">
    <property type="term" value="P:methylation"/>
    <property type="evidence" value="ECO:0007669"/>
    <property type="project" value="UniProtKB-KW"/>
</dbReference>
<evidence type="ECO:0000256" key="2">
    <source>
        <dbReference type="ARBA" id="ARBA00022723"/>
    </source>
</evidence>
<dbReference type="GO" id="GO:0051536">
    <property type="term" value="F:iron-sulfur cluster binding"/>
    <property type="evidence" value="ECO:0007669"/>
    <property type="project" value="UniProtKB-KW"/>
</dbReference>
<dbReference type="OrthoDB" id="421327at2759"/>
<keyword evidence="6" id="KW-0496">Mitochondrion</keyword>
<keyword evidence="2" id="KW-0479">Metal-binding</keyword>
<dbReference type="InterPro" id="IPR015324">
    <property type="entry name" value="Ribosomal_Rsm22-like"/>
</dbReference>
<evidence type="ECO:0000313" key="8">
    <source>
        <dbReference type="EMBL" id="KAG1354572.1"/>
    </source>
</evidence>
<protein>
    <submittedName>
        <fullName evidence="8">Methyltransferase-like protein 17, mitochondrial</fullName>
    </submittedName>
</protein>
<reference evidence="8" key="1">
    <citation type="journal article" date="2017" name="Gigascience">
        <title>The genome draft of coconut (Cocos nucifera).</title>
        <authorList>
            <person name="Xiao Y."/>
            <person name="Xu P."/>
            <person name="Fan H."/>
            <person name="Baudouin L."/>
            <person name="Xia W."/>
            <person name="Bocs S."/>
            <person name="Xu J."/>
            <person name="Li Q."/>
            <person name="Guo A."/>
            <person name="Zhou L."/>
            <person name="Li J."/>
            <person name="Wu Y."/>
            <person name="Ma Z."/>
            <person name="Armero A."/>
            <person name="Issali A.E."/>
            <person name="Liu N."/>
            <person name="Peng M."/>
            <person name="Yang Y."/>
        </authorList>
    </citation>
    <scope>NUCLEOTIDE SEQUENCE</scope>
    <source>
        <tissue evidence="8">Spear leaf of Hainan Tall coconut</tissue>
    </source>
</reference>
<keyword evidence="8" id="KW-0808">Transferase</keyword>
<proteinExistence type="predicted"/>
<dbReference type="Pfam" id="PF09243">
    <property type="entry name" value="Rsm22"/>
    <property type="match status" value="3"/>
</dbReference>
<evidence type="ECO:0000256" key="4">
    <source>
        <dbReference type="ARBA" id="ARBA00023004"/>
    </source>
</evidence>
<dbReference type="GO" id="GO:0006412">
    <property type="term" value="P:translation"/>
    <property type="evidence" value="ECO:0007669"/>
    <property type="project" value="InterPro"/>
</dbReference>
<evidence type="ECO:0000256" key="5">
    <source>
        <dbReference type="ARBA" id="ARBA00023014"/>
    </source>
</evidence>
<keyword evidence="8" id="KW-0489">Methyltransferase</keyword>
<sequence>MNRKVLLLSESFSRIKDANLQLIASSSRDLVDDPYRPVDHRSARWKIQSTYGDIGLKYREDETEAYVASRMPAVYSACHRVLREVRRRLPEFSPARVLDFGAGPGSALWAMRDVWPRSLERVNLVEPSKSMQRACQSLLQDLKNLPLIHSYDSIQALNRNLDKGDREHDLVISSYALGEIPSLSDRITVVRQLWDLTRDVLVLLEPGTPHGSKIITQMRSYILWMEKRKCRKSNDSSREVSSDVKSIAVERASLKSGAFVVAPCPHDGCCPLENTGKYCHFVQRLERTSSQRAYKRSKGEPLRGFEDEKFCFVALRHGKRPREAWPLDGMEFETLKERHAKRNPEDLIVDFEDQLETEADEESPFEDALVPYASDISETSTFHQDDDDEEEEVHADLGGGWGRIIYTPVRRGRQIQMDVCRSTKRDGSEGAFERVVVTQSKNPTLHLQARRSLWGDLWPF</sequence>
<dbReference type="PANTHER" id="PTHR13184:SF5">
    <property type="entry name" value="METHYLTRANSFERASE-LIKE PROTEIN 17, MITOCHONDRIAL"/>
    <property type="match status" value="1"/>
</dbReference>
<reference evidence="8" key="2">
    <citation type="submission" date="2019-07" db="EMBL/GenBank/DDBJ databases">
        <authorList>
            <person name="Yang Y."/>
            <person name="Bocs S."/>
            <person name="Baudouin L."/>
        </authorList>
    </citation>
    <scope>NUCLEOTIDE SEQUENCE</scope>
    <source>
        <tissue evidence="8">Spear leaf of Hainan Tall coconut</tissue>
    </source>
</reference>
<comment type="function">
    <text evidence="7">Mitochondrial ribosome (mitoribosome) assembly factor. Binds at the interface of the head and body domains of the mitochondrial small ribosomal subunit (mt-SSU), occluding the mRNA channel and preventing compaction of the head domain towards the body. Probable inactive methyltransferase: retains the characteristic folding and ability to bind S-adenosyl-L-methionine, but it probably lost its methyltransferase activity.</text>
</comment>
<dbReference type="SUPFAM" id="SSF53335">
    <property type="entry name" value="S-adenosyl-L-methionine-dependent methyltransferases"/>
    <property type="match status" value="1"/>
</dbReference>
<evidence type="ECO:0000256" key="7">
    <source>
        <dbReference type="ARBA" id="ARBA00045681"/>
    </source>
</evidence>
<accession>A0A8K0IFL1</accession>
<name>A0A8K0IFL1_COCNU</name>
<dbReference type="GO" id="GO:0008168">
    <property type="term" value="F:methyltransferase activity"/>
    <property type="evidence" value="ECO:0007669"/>
    <property type="project" value="UniProtKB-KW"/>
</dbReference>
<organism evidence="8 9">
    <name type="scientific">Cocos nucifera</name>
    <name type="common">Coconut palm</name>
    <dbReference type="NCBI Taxonomy" id="13894"/>
    <lineage>
        <taxon>Eukaryota</taxon>
        <taxon>Viridiplantae</taxon>
        <taxon>Streptophyta</taxon>
        <taxon>Embryophyta</taxon>
        <taxon>Tracheophyta</taxon>
        <taxon>Spermatophyta</taxon>
        <taxon>Magnoliopsida</taxon>
        <taxon>Liliopsida</taxon>
        <taxon>Arecaceae</taxon>
        <taxon>Arecoideae</taxon>
        <taxon>Cocoseae</taxon>
        <taxon>Attaleinae</taxon>
        <taxon>Cocos</taxon>
    </lineage>
</organism>
<dbReference type="GO" id="GO:0003735">
    <property type="term" value="F:structural constituent of ribosome"/>
    <property type="evidence" value="ECO:0007669"/>
    <property type="project" value="TreeGrafter"/>
</dbReference>
<comment type="caution">
    <text evidence="8">The sequence shown here is derived from an EMBL/GenBank/DDBJ whole genome shotgun (WGS) entry which is preliminary data.</text>
</comment>
<dbReference type="Proteomes" id="UP000797356">
    <property type="component" value="Chromosome 7"/>
</dbReference>
<evidence type="ECO:0000256" key="3">
    <source>
        <dbReference type="ARBA" id="ARBA00022946"/>
    </source>
</evidence>
<dbReference type="InterPro" id="IPR029063">
    <property type="entry name" value="SAM-dependent_MTases_sf"/>
</dbReference>
<dbReference type="PANTHER" id="PTHR13184">
    <property type="entry name" value="37S RIBOSOMAL PROTEIN S22"/>
    <property type="match status" value="1"/>
</dbReference>
<gene>
    <name evidence="8" type="ORF">COCNU_07G006840</name>
</gene>
<evidence type="ECO:0000256" key="1">
    <source>
        <dbReference type="ARBA" id="ARBA00004173"/>
    </source>
</evidence>